<dbReference type="GO" id="GO:0019843">
    <property type="term" value="F:rRNA binding"/>
    <property type="evidence" value="ECO:0007669"/>
    <property type="project" value="TreeGrafter"/>
</dbReference>
<dbReference type="InterPro" id="IPR030390">
    <property type="entry name" value="MeTrfase_TrmA_AS"/>
</dbReference>
<comment type="function">
    <text evidence="7">Dual-specificity methyltransferase that catalyzes the formation of 5-methyluridine at position 54 (m5U54) in all tRNAs, and that of position 341 (m5U341) in tmRNA (transfer-mRNA).</text>
</comment>
<name>A0A4R2F424_9GAMM</name>
<dbReference type="InterPro" id="IPR010280">
    <property type="entry name" value="U5_MeTrfase_fam"/>
</dbReference>
<dbReference type="FunFam" id="3.40.50.150:FF:000012">
    <property type="entry name" value="tRNA/tmRNA (uracil-C(5))-methyltransferase"/>
    <property type="match status" value="1"/>
</dbReference>
<evidence type="ECO:0000256" key="5">
    <source>
        <dbReference type="ARBA" id="ARBA00051255"/>
    </source>
</evidence>
<dbReference type="GO" id="GO:0000049">
    <property type="term" value="F:tRNA binding"/>
    <property type="evidence" value="ECO:0007669"/>
    <property type="project" value="TreeGrafter"/>
</dbReference>
<protein>
    <recommendedName>
        <fullName evidence="7">tRNA/tmRNA (uracil-C(5))-methyltransferase</fullName>
        <ecNumber evidence="7">2.1.1.35</ecNumber>
    </recommendedName>
    <alternativeName>
        <fullName evidence="7">tRNA (uracil(54)-C(5))-methyltransferase</fullName>
    </alternativeName>
    <alternativeName>
        <fullName evidence="7">tRNA(m5U54)-methyltransferase</fullName>
        <shortName evidence="7">RUMT</shortName>
    </alternativeName>
    <alternativeName>
        <fullName evidence="7">tmRNA (uracil(341)-C(5))-methyltransferase</fullName>
    </alternativeName>
</protein>
<evidence type="ECO:0000256" key="4">
    <source>
        <dbReference type="ARBA" id="ARBA00022694"/>
    </source>
</evidence>
<dbReference type="OrthoDB" id="9804590at2"/>
<keyword evidence="3 7" id="KW-0949">S-adenosyl-L-methionine</keyword>
<feature type="binding site" evidence="7">
    <location>
        <position position="222"/>
    </location>
    <ligand>
        <name>S-adenosyl-L-methionine</name>
        <dbReference type="ChEBI" id="CHEBI:59789"/>
    </ligand>
</feature>
<evidence type="ECO:0000313" key="10">
    <source>
        <dbReference type="EMBL" id="TCN79331.1"/>
    </source>
</evidence>
<evidence type="ECO:0000256" key="9">
    <source>
        <dbReference type="PROSITE-ProRule" id="PRU10015"/>
    </source>
</evidence>
<dbReference type="PANTHER" id="PTHR47790:SF2">
    <property type="entry name" value="TRNA_TMRNA (URACIL-C(5))-METHYLTRANSFERASE"/>
    <property type="match status" value="1"/>
</dbReference>
<comment type="catalytic activity">
    <reaction evidence="6 7">
        <text>uridine(54) in tRNA + S-adenosyl-L-methionine = 5-methyluridine(54) in tRNA + S-adenosyl-L-homocysteine + H(+)</text>
        <dbReference type="Rhea" id="RHEA:42712"/>
        <dbReference type="Rhea" id="RHEA-COMP:10167"/>
        <dbReference type="Rhea" id="RHEA-COMP:10193"/>
        <dbReference type="ChEBI" id="CHEBI:15378"/>
        <dbReference type="ChEBI" id="CHEBI:57856"/>
        <dbReference type="ChEBI" id="CHEBI:59789"/>
        <dbReference type="ChEBI" id="CHEBI:65315"/>
        <dbReference type="ChEBI" id="CHEBI:74447"/>
        <dbReference type="EC" id="2.1.1.35"/>
    </reaction>
</comment>
<evidence type="ECO:0000256" key="1">
    <source>
        <dbReference type="ARBA" id="ARBA00022603"/>
    </source>
</evidence>
<evidence type="ECO:0000256" key="2">
    <source>
        <dbReference type="ARBA" id="ARBA00022679"/>
    </source>
</evidence>
<evidence type="ECO:0000256" key="7">
    <source>
        <dbReference type="HAMAP-Rule" id="MF_01011"/>
    </source>
</evidence>
<evidence type="ECO:0000256" key="6">
    <source>
        <dbReference type="ARBA" id="ARBA00052788"/>
    </source>
</evidence>
<dbReference type="SUPFAM" id="SSF53335">
    <property type="entry name" value="S-adenosyl-L-methionine-dependent methyltransferases"/>
    <property type="match status" value="1"/>
</dbReference>
<dbReference type="Gene3D" id="3.40.50.150">
    <property type="entry name" value="Vaccinia Virus protein VP39"/>
    <property type="match status" value="1"/>
</dbReference>
<dbReference type="RefSeq" id="WP_133040266.1">
    <property type="nucleotide sequence ID" value="NZ_SLWF01000035.1"/>
</dbReference>
<feature type="active site" description="Nucleophile" evidence="7 8">
    <location>
        <position position="323"/>
    </location>
</feature>
<gene>
    <name evidence="7" type="primary">trmA</name>
    <name evidence="10" type="ORF">EDC91_1354</name>
</gene>
<feature type="binding site" evidence="7 8">
    <location>
        <position position="238"/>
    </location>
    <ligand>
        <name>S-adenosyl-L-methionine</name>
        <dbReference type="ChEBI" id="CHEBI:59789"/>
    </ligand>
</feature>
<dbReference type="GO" id="GO:0005829">
    <property type="term" value="C:cytosol"/>
    <property type="evidence" value="ECO:0007669"/>
    <property type="project" value="TreeGrafter"/>
</dbReference>
<proteinExistence type="inferred from homology"/>
<dbReference type="InterPro" id="IPR030391">
    <property type="entry name" value="MeTrfase_TrmA_CS"/>
</dbReference>
<dbReference type="CDD" id="cd02440">
    <property type="entry name" value="AdoMet_MTases"/>
    <property type="match status" value="1"/>
</dbReference>
<dbReference type="Pfam" id="PF05958">
    <property type="entry name" value="tRNA_U5-meth_tr"/>
    <property type="match status" value="1"/>
</dbReference>
<dbReference type="Proteomes" id="UP000294832">
    <property type="component" value="Unassembled WGS sequence"/>
</dbReference>
<dbReference type="Gene3D" id="2.40.50.1070">
    <property type="match status" value="1"/>
</dbReference>
<dbReference type="EC" id="2.1.1.35" evidence="7"/>
<dbReference type="PROSITE" id="PS01231">
    <property type="entry name" value="TRMA_2"/>
    <property type="match status" value="1"/>
</dbReference>
<comment type="caution">
    <text evidence="10">The sequence shown here is derived from an EMBL/GenBank/DDBJ whole genome shotgun (WGS) entry which is preliminary data.</text>
</comment>
<dbReference type="InterPro" id="IPR029063">
    <property type="entry name" value="SAM-dependent_MTases_sf"/>
</dbReference>
<evidence type="ECO:0000313" key="11">
    <source>
        <dbReference type="Proteomes" id="UP000294832"/>
    </source>
</evidence>
<feature type="active site" description="Proton acceptor" evidence="7">
    <location>
        <position position="357"/>
    </location>
</feature>
<evidence type="ECO:0000256" key="3">
    <source>
        <dbReference type="ARBA" id="ARBA00022691"/>
    </source>
</evidence>
<comment type="similarity">
    <text evidence="7">Belongs to the class I-like SAM-binding methyltransferase superfamily. RNA M5U methyltransferase family. TrmA subfamily.</text>
</comment>
<keyword evidence="4 7" id="KW-0819">tRNA processing</keyword>
<sequence length="366" mass="42338">MDIEAMVPERYDEQLEVKRQLLQQSFAEFAPPPLEVFASTPEHYRMRAEFRVWHDGDDLYFCVYDQQNKQPVRCDQFLPASRLINEMMLALVTELKPTPTLRHKLFQVDFLSTMSGEILVSLLYHRQLDSNWQTQALAMKQRLSAQFHVDIIGRARKQKIVLERDFVTEQLEVNGQRYLYKQVENSFTQPNAGVACKMLQWAQDCTRNSKGDLLELYCGNGNFSIALAQNFDKVLATELAKPSVESAQHNIAINKIPNLQIIRMSAEEFSQAVTTDRQFRRLAGIDLGSYHCNTIFVDPPRAGLDQRTVEMVQGYDNILYISCNPETLKSNLEQLCQSHRISRFALFDQFPYTDHIETGVMLERIK</sequence>
<keyword evidence="2 7" id="KW-0808">Transferase</keyword>
<reference evidence="10 11" key="1">
    <citation type="submission" date="2019-03" db="EMBL/GenBank/DDBJ databases">
        <title>Freshwater and sediment microbial communities from various areas in North America, analyzing microbe dynamics in response to fracking.</title>
        <authorList>
            <person name="Lamendella R."/>
        </authorList>
    </citation>
    <scope>NUCLEOTIDE SEQUENCE [LARGE SCALE GENOMIC DNA]</scope>
    <source>
        <strain evidence="10 11">74A</strain>
    </source>
</reference>
<keyword evidence="1 7" id="KW-0489">Methyltransferase</keyword>
<dbReference type="EMBL" id="SLWF01000035">
    <property type="protein sequence ID" value="TCN79331.1"/>
    <property type="molecule type" value="Genomic_DNA"/>
</dbReference>
<evidence type="ECO:0000256" key="8">
    <source>
        <dbReference type="PROSITE-ProRule" id="PRU01024"/>
    </source>
</evidence>
<dbReference type="NCBIfam" id="TIGR02143">
    <property type="entry name" value="trmA_only"/>
    <property type="match status" value="1"/>
</dbReference>
<dbReference type="InterPro" id="IPR011869">
    <property type="entry name" value="TrmA_MeTrfase"/>
</dbReference>
<dbReference type="FunFam" id="2.40.50.1070:FF:000001">
    <property type="entry name" value="tRNA/tmRNA (uracil-C(5))-methyltransferase"/>
    <property type="match status" value="1"/>
</dbReference>
<dbReference type="GO" id="GO:0030697">
    <property type="term" value="F:tRNA (uracil(54)-C5)-methyltransferase activity, S-adenosyl methionine-dependent"/>
    <property type="evidence" value="ECO:0007669"/>
    <property type="project" value="UniProtKB-UniRule"/>
</dbReference>
<feature type="binding site" evidence="7 8">
    <location>
        <position position="217"/>
    </location>
    <ligand>
        <name>S-adenosyl-L-methionine</name>
        <dbReference type="ChEBI" id="CHEBI:59789"/>
    </ligand>
</feature>
<dbReference type="PROSITE" id="PS51687">
    <property type="entry name" value="SAM_MT_RNA_M5U"/>
    <property type="match status" value="1"/>
</dbReference>
<dbReference type="PANTHER" id="PTHR47790">
    <property type="entry name" value="TRNA/TMRNA (URACIL-C(5))-METHYLTRANSFERASE"/>
    <property type="match status" value="1"/>
</dbReference>
<comment type="catalytic activity">
    <reaction evidence="5 7">
        <text>uridine(341) in tmRNA + S-adenosyl-L-methionine = 5-methyluridine(341) in tmRNA + S-adenosyl-L-homocysteine + H(+)</text>
        <dbReference type="Rhea" id="RHEA:43612"/>
        <dbReference type="Rhea" id="RHEA-COMP:10630"/>
        <dbReference type="Rhea" id="RHEA-COMP:10631"/>
        <dbReference type="ChEBI" id="CHEBI:15378"/>
        <dbReference type="ChEBI" id="CHEBI:57856"/>
        <dbReference type="ChEBI" id="CHEBI:59789"/>
        <dbReference type="ChEBI" id="CHEBI:65315"/>
        <dbReference type="ChEBI" id="CHEBI:74447"/>
    </reaction>
</comment>
<accession>A0A4R2F424</accession>
<dbReference type="AlphaFoldDB" id="A0A4R2F424"/>
<dbReference type="GO" id="GO:0030488">
    <property type="term" value="P:tRNA methylation"/>
    <property type="evidence" value="ECO:0007669"/>
    <property type="project" value="UniProtKB-UniRule"/>
</dbReference>
<organism evidence="10 11">
    <name type="scientific">Shewanella fodinae</name>
    <dbReference type="NCBI Taxonomy" id="552357"/>
    <lineage>
        <taxon>Bacteria</taxon>
        <taxon>Pseudomonadati</taxon>
        <taxon>Pseudomonadota</taxon>
        <taxon>Gammaproteobacteria</taxon>
        <taxon>Alteromonadales</taxon>
        <taxon>Shewanellaceae</taxon>
        <taxon>Shewanella</taxon>
    </lineage>
</organism>
<feature type="binding site" evidence="7 8">
    <location>
        <position position="189"/>
    </location>
    <ligand>
        <name>S-adenosyl-L-methionine</name>
        <dbReference type="ChEBI" id="CHEBI:59789"/>
    </ligand>
</feature>
<feature type="binding site" evidence="7 8">
    <location>
        <position position="298"/>
    </location>
    <ligand>
        <name>S-adenosyl-L-methionine</name>
        <dbReference type="ChEBI" id="CHEBI:59789"/>
    </ligand>
</feature>
<feature type="active site" evidence="9">
    <location>
        <position position="323"/>
    </location>
</feature>
<dbReference type="PROSITE" id="PS01230">
    <property type="entry name" value="TRMA_1"/>
    <property type="match status" value="1"/>
</dbReference>
<keyword evidence="11" id="KW-1185">Reference proteome</keyword>
<dbReference type="HAMAP" id="MF_01011">
    <property type="entry name" value="RNA_methyltr_TrmA"/>
    <property type="match status" value="1"/>
</dbReference>